<keyword evidence="2" id="KW-1185">Reference proteome</keyword>
<name>A0A0B2AB83_9MICO</name>
<gene>
    <name evidence="1" type="ORF">LK09_08210</name>
</gene>
<accession>A0A0B2AB83</accession>
<sequence>MGSNRRYAAQVDRVGDEKYIARLAKKAPLQSLSPQELDLDYQPLTKNPRPQVVRAWVRFGPEPFRVNFAEAVMWTDSAVAIRFTACDVEYRCWVWSNAVDQPSAEG</sequence>
<dbReference type="EMBL" id="JTDK01000006">
    <property type="protein sequence ID" value="KHK98842.1"/>
    <property type="molecule type" value="Genomic_DNA"/>
</dbReference>
<dbReference type="OrthoDB" id="4943146at2"/>
<dbReference type="RefSeq" id="WP_039397754.1">
    <property type="nucleotide sequence ID" value="NZ_JTDK01000006.1"/>
</dbReference>
<protein>
    <submittedName>
        <fullName evidence="1">Uncharacterized protein</fullName>
    </submittedName>
</protein>
<organism evidence="1 2">
    <name type="scientific">Microbacterium mangrovi</name>
    <dbReference type="NCBI Taxonomy" id="1348253"/>
    <lineage>
        <taxon>Bacteria</taxon>
        <taxon>Bacillati</taxon>
        <taxon>Actinomycetota</taxon>
        <taxon>Actinomycetes</taxon>
        <taxon>Micrococcales</taxon>
        <taxon>Microbacteriaceae</taxon>
        <taxon>Microbacterium</taxon>
    </lineage>
</organism>
<evidence type="ECO:0000313" key="2">
    <source>
        <dbReference type="Proteomes" id="UP000031030"/>
    </source>
</evidence>
<reference evidence="1 2" key="1">
    <citation type="submission" date="2014-11" db="EMBL/GenBank/DDBJ databases">
        <title>Genome sequence of Microbacterium mangrovi MUSC 115(T).</title>
        <authorList>
            <person name="Lee L.-H."/>
        </authorList>
    </citation>
    <scope>NUCLEOTIDE SEQUENCE [LARGE SCALE GENOMIC DNA]</scope>
    <source>
        <strain evidence="1 2">MUSC 115</strain>
    </source>
</reference>
<proteinExistence type="predicted"/>
<evidence type="ECO:0000313" key="1">
    <source>
        <dbReference type="EMBL" id="KHK98842.1"/>
    </source>
</evidence>
<dbReference type="Proteomes" id="UP000031030">
    <property type="component" value="Unassembled WGS sequence"/>
</dbReference>
<comment type="caution">
    <text evidence="1">The sequence shown here is derived from an EMBL/GenBank/DDBJ whole genome shotgun (WGS) entry which is preliminary data.</text>
</comment>
<dbReference type="AlphaFoldDB" id="A0A0B2AB83"/>